<dbReference type="PROSITE" id="PS01124">
    <property type="entry name" value="HTH_ARAC_FAMILY_2"/>
    <property type="match status" value="1"/>
</dbReference>
<dbReference type="Gene3D" id="3.20.80.10">
    <property type="entry name" value="Regulatory factor, effector binding domain"/>
    <property type="match status" value="1"/>
</dbReference>
<dbReference type="PANTHER" id="PTHR40055:SF2">
    <property type="entry name" value="DNA GYRASE INHIBITOR"/>
    <property type="match status" value="1"/>
</dbReference>
<dbReference type="Gene3D" id="1.10.10.60">
    <property type="entry name" value="Homeodomain-like"/>
    <property type="match status" value="2"/>
</dbReference>
<dbReference type="AlphaFoldDB" id="A0A9X1Y1J4"/>
<dbReference type="SMART" id="SM00342">
    <property type="entry name" value="HTH_ARAC"/>
    <property type="match status" value="1"/>
</dbReference>
<dbReference type="SUPFAM" id="SSF46689">
    <property type="entry name" value="Homeodomain-like"/>
    <property type="match status" value="2"/>
</dbReference>
<dbReference type="GO" id="GO:0043565">
    <property type="term" value="F:sequence-specific DNA binding"/>
    <property type="evidence" value="ECO:0007669"/>
    <property type="project" value="InterPro"/>
</dbReference>
<evidence type="ECO:0000256" key="2">
    <source>
        <dbReference type="ARBA" id="ARBA00023125"/>
    </source>
</evidence>
<sequence length="303" mass="35206">MRTNTKIDWHRKVEDAIMRILGALDEPLNFRQISRELHTSPYHFHRKFRELTGENVHECLKRLRMERAMFLLRNTGRGILDIALDSGYETPEAFTKAFKRIYGLTPTDARKLPSWEGAVFSSAGLHYNESQPSHWFYLNPEGVDRMETKIVAFDAKRMVGVENVGDYWGLPQAWEKLHAVLKEHQLYPQAQEWMSVFPDHADSIPMPEKRSYAAIAVGADFRSEASYGLIEYEIPAGLYAVTVHFGSSEEIGPTWDRWTQEWLPDSGWRADPARPNYEWYQNQCVLPELQLTFLCTPVIKIER</sequence>
<keyword evidence="1" id="KW-0805">Transcription regulation</keyword>
<dbReference type="PRINTS" id="PR00032">
    <property type="entry name" value="HTHARAC"/>
</dbReference>
<dbReference type="Pfam" id="PF12833">
    <property type="entry name" value="HTH_18"/>
    <property type="match status" value="1"/>
</dbReference>
<organism evidence="5 6">
    <name type="scientific">Paenibacillus mellifer</name>
    <dbReference type="NCBI Taxonomy" id="2937794"/>
    <lineage>
        <taxon>Bacteria</taxon>
        <taxon>Bacillati</taxon>
        <taxon>Bacillota</taxon>
        <taxon>Bacilli</taxon>
        <taxon>Bacillales</taxon>
        <taxon>Paenibacillaceae</taxon>
        <taxon>Paenibacillus</taxon>
    </lineage>
</organism>
<feature type="domain" description="HTH araC/xylS-type" evidence="4">
    <location>
        <begin position="14"/>
        <end position="112"/>
    </location>
</feature>
<dbReference type="InterPro" id="IPR029442">
    <property type="entry name" value="GyrI-like"/>
</dbReference>
<accession>A0A9X1Y1J4</accession>
<dbReference type="EMBL" id="JALPRK010000031">
    <property type="protein sequence ID" value="MCK8489880.1"/>
    <property type="molecule type" value="Genomic_DNA"/>
</dbReference>
<dbReference type="Pfam" id="PF06445">
    <property type="entry name" value="GyrI-like"/>
    <property type="match status" value="1"/>
</dbReference>
<dbReference type="InterPro" id="IPR018062">
    <property type="entry name" value="HTH_AraC-typ_CS"/>
</dbReference>
<dbReference type="PANTHER" id="PTHR40055">
    <property type="entry name" value="TRANSCRIPTIONAL REGULATOR YGIV-RELATED"/>
    <property type="match status" value="1"/>
</dbReference>
<keyword evidence="3" id="KW-0804">Transcription</keyword>
<dbReference type="InterPro" id="IPR009057">
    <property type="entry name" value="Homeodomain-like_sf"/>
</dbReference>
<evidence type="ECO:0000259" key="4">
    <source>
        <dbReference type="PROSITE" id="PS01124"/>
    </source>
</evidence>
<keyword evidence="6" id="KW-1185">Reference proteome</keyword>
<evidence type="ECO:0000313" key="5">
    <source>
        <dbReference type="EMBL" id="MCK8489880.1"/>
    </source>
</evidence>
<protein>
    <submittedName>
        <fullName evidence="5">AraC family transcriptional regulator</fullName>
    </submittedName>
</protein>
<dbReference type="InterPro" id="IPR050908">
    <property type="entry name" value="SmbC-like"/>
</dbReference>
<dbReference type="SMART" id="SM00871">
    <property type="entry name" value="AraC_E_bind"/>
    <property type="match status" value="1"/>
</dbReference>
<evidence type="ECO:0000256" key="1">
    <source>
        <dbReference type="ARBA" id="ARBA00023015"/>
    </source>
</evidence>
<dbReference type="SUPFAM" id="SSF55136">
    <property type="entry name" value="Probable bacterial effector-binding domain"/>
    <property type="match status" value="1"/>
</dbReference>
<dbReference type="Proteomes" id="UP001139534">
    <property type="component" value="Unassembled WGS sequence"/>
</dbReference>
<keyword evidence="2" id="KW-0238">DNA-binding</keyword>
<dbReference type="InterPro" id="IPR018060">
    <property type="entry name" value="HTH_AraC"/>
</dbReference>
<dbReference type="InterPro" id="IPR020449">
    <property type="entry name" value="Tscrpt_reg_AraC-type_HTH"/>
</dbReference>
<gene>
    <name evidence="5" type="ORF">M0651_22160</name>
</gene>
<dbReference type="RefSeq" id="WP_248553861.1">
    <property type="nucleotide sequence ID" value="NZ_JALPRK010000031.1"/>
</dbReference>
<name>A0A9X1Y1J4_9BACL</name>
<dbReference type="InterPro" id="IPR011256">
    <property type="entry name" value="Reg_factor_effector_dom_sf"/>
</dbReference>
<dbReference type="PROSITE" id="PS00041">
    <property type="entry name" value="HTH_ARAC_FAMILY_1"/>
    <property type="match status" value="1"/>
</dbReference>
<dbReference type="GO" id="GO:0003700">
    <property type="term" value="F:DNA-binding transcription factor activity"/>
    <property type="evidence" value="ECO:0007669"/>
    <property type="project" value="InterPro"/>
</dbReference>
<dbReference type="InterPro" id="IPR010499">
    <property type="entry name" value="AraC_E-bd"/>
</dbReference>
<comment type="caution">
    <text evidence="5">The sequence shown here is derived from an EMBL/GenBank/DDBJ whole genome shotgun (WGS) entry which is preliminary data.</text>
</comment>
<reference evidence="5" key="1">
    <citation type="submission" date="2022-04" db="EMBL/GenBank/DDBJ databases">
        <authorList>
            <person name="Seo M.-J."/>
        </authorList>
    </citation>
    <scope>NUCLEOTIDE SEQUENCE</scope>
    <source>
        <strain evidence="5">MBLB2552</strain>
    </source>
</reference>
<evidence type="ECO:0000256" key="3">
    <source>
        <dbReference type="ARBA" id="ARBA00023163"/>
    </source>
</evidence>
<evidence type="ECO:0000313" key="6">
    <source>
        <dbReference type="Proteomes" id="UP001139534"/>
    </source>
</evidence>
<proteinExistence type="predicted"/>